<evidence type="ECO:0000313" key="7">
    <source>
        <dbReference type="RefSeq" id="XP_026108876.1"/>
    </source>
</evidence>
<sequence length="142" mass="15809">MSLWNMFIGGLPALLTAHQITDLFKVSFSEQGSSRRLEEERAVGQWRDWLIDIEGGDVVLTIEEEVRVTFVDLMFATGTNRIPPLGFDPVPTLAFLHDPVNGVKRVFPEANTCGLILRLPIYDSFSSHTILGIVQSPHFGLA</sequence>
<name>A0A6P6NL76_CARAU</name>
<feature type="domain" description="HECT" evidence="5">
    <location>
        <begin position="73"/>
        <end position="124"/>
    </location>
</feature>
<dbReference type="AlphaFoldDB" id="A0A6P6NL76"/>
<dbReference type="InterPro" id="IPR000569">
    <property type="entry name" value="HECT_dom"/>
</dbReference>
<protein>
    <submittedName>
        <fullName evidence="7">G2/M phase-specific E3 ubiquitin-protein ligase-like</fullName>
    </submittedName>
</protein>
<dbReference type="PROSITE" id="PS50237">
    <property type="entry name" value="HECT"/>
    <property type="match status" value="1"/>
</dbReference>
<accession>A0A6P6NL76</accession>
<reference evidence="7" key="1">
    <citation type="submission" date="2025-08" db="UniProtKB">
        <authorList>
            <consortium name="RefSeq"/>
        </authorList>
    </citation>
    <scope>IDENTIFICATION</scope>
    <source>
        <strain evidence="7">Wakin</strain>
        <tissue evidence="7">Muscle</tissue>
    </source>
</reference>
<organism evidence="6 7">
    <name type="scientific">Carassius auratus</name>
    <name type="common">Goldfish</name>
    <dbReference type="NCBI Taxonomy" id="7957"/>
    <lineage>
        <taxon>Eukaryota</taxon>
        <taxon>Metazoa</taxon>
        <taxon>Chordata</taxon>
        <taxon>Craniata</taxon>
        <taxon>Vertebrata</taxon>
        <taxon>Euteleostomi</taxon>
        <taxon>Actinopterygii</taxon>
        <taxon>Neopterygii</taxon>
        <taxon>Teleostei</taxon>
        <taxon>Ostariophysi</taxon>
        <taxon>Cypriniformes</taxon>
        <taxon>Cyprinidae</taxon>
        <taxon>Cyprininae</taxon>
        <taxon>Carassius</taxon>
    </lineage>
</organism>
<dbReference type="RefSeq" id="XP_026108876.1">
    <property type="nucleotide sequence ID" value="XM_026253091.1"/>
</dbReference>
<evidence type="ECO:0000313" key="6">
    <source>
        <dbReference type="Proteomes" id="UP000515129"/>
    </source>
</evidence>
<feature type="active site" description="Glycyl thioester intermediate" evidence="3">
    <location>
        <position position="113"/>
    </location>
</feature>
<gene>
    <name evidence="7" type="primary">LOC113081031</name>
</gene>
<evidence type="ECO:0000256" key="3">
    <source>
        <dbReference type="PROSITE-ProRule" id="PRU00104"/>
    </source>
</evidence>
<keyword evidence="6" id="KW-1185">Reference proteome</keyword>
<dbReference type="OrthoDB" id="2384350at2759"/>
<keyword evidence="4" id="KW-0732">Signal</keyword>
<proteinExistence type="predicted"/>
<dbReference type="GeneID" id="113081031"/>
<dbReference type="Proteomes" id="UP000515129">
    <property type="component" value="Unplaced"/>
</dbReference>
<evidence type="ECO:0000256" key="2">
    <source>
        <dbReference type="ARBA" id="ARBA00022786"/>
    </source>
</evidence>
<feature type="chain" id="PRO_5027561119" evidence="4">
    <location>
        <begin position="18"/>
        <end position="142"/>
    </location>
</feature>
<dbReference type="InterPro" id="IPR035983">
    <property type="entry name" value="Hect_E3_ubiquitin_ligase"/>
</dbReference>
<dbReference type="SUPFAM" id="SSF56204">
    <property type="entry name" value="Hect, E3 ligase catalytic domain"/>
    <property type="match status" value="1"/>
</dbReference>
<dbReference type="KEGG" id="caua:113081031"/>
<keyword evidence="1" id="KW-0808">Transferase</keyword>
<evidence type="ECO:0000256" key="1">
    <source>
        <dbReference type="ARBA" id="ARBA00022679"/>
    </source>
</evidence>
<evidence type="ECO:0000256" key="4">
    <source>
        <dbReference type="SAM" id="SignalP"/>
    </source>
</evidence>
<dbReference type="GO" id="GO:0004842">
    <property type="term" value="F:ubiquitin-protein transferase activity"/>
    <property type="evidence" value="ECO:0007669"/>
    <property type="project" value="InterPro"/>
</dbReference>
<evidence type="ECO:0000259" key="5">
    <source>
        <dbReference type="PROSITE" id="PS50237"/>
    </source>
</evidence>
<dbReference type="Gene3D" id="3.30.2410.10">
    <property type="entry name" value="Hect, E3 ligase catalytic domain"/>
    <property type="match status" value="1"/>
</dbReference>
<keyword evidence="2 3" id="KW-0833">Ubl conjugation pathway</keyword>
<feature type="signal peptide" evidence="4">
    <location>
        <begin position="1"/>
        <end position="17"/>
    </location>
</feature>
<dbReference type="Pfam" id="PF00632">
    <property type="entry name" value="HECT"/>
    <property type="match status" value="1"/>
</dbReference>